<evidence type="ECO:0000256" key="1">
    <source>
        <dbReference type="SAM" id="SignalP"/>
    </source>
</evidence>
<keyword evidence="1" id="KW-0732">Signal</keyword>
<accession>A0A0E9SSC8</accession>
<feature type="signal peptide" evidence="1">
    <location>
        <begin position="1"/>
        <end position="15"/>
    </location>
</feature>
<name>A0A0E9SSC8_ANGAN</name>
<protein>
    <submittedName>
        <fullName evidence="2">Uncharacterized protein</fullName>
    </submittedName>
</protein>
<reference evidence="2" key="2">
    <citation type="journal article" date="2015" name="Fish Shellfish Immunol.">
        <title>Early steps in the European eel (Anguilla anguilla)-Vibrio vulnificus interaction in the gills: Role of the RtxA13 toxin.</title>
        <authorList>
            <person name="Callol A."/>
            <person name="Pajuelo D."/>
            <person name="Ebbesson L."/>
            <person name="Teles M."/>
            <person name="MacKenzie S."/>
            <person name="Amaro C."/>
        </authorList>
    </citation>
    <scope>NUCLEOTIDE SEQUENCE</scope>
</reference>
<sequence>MYIWVFLTFIQDVQVLPLCFTPRGSGATIKICPHILTVFTSDDHDATTVLLRKLVHTITAI</sequence>
<organism evidence="2">
    <name type="scientific">Anguilla anguilla</name>
    <name type="common">European freshwater eel</name>
    <name type="synonym">Muraena anguilla</name>
    <dbReference type="NCBI Taxonomy" id="7936"/>
    <lineage>
        <taxon>Eukaryota</taxon>
        <taxon>Metazoa</taxon>
        <taxon>Chordata</taxon>
        <taxon>Craniata</taxon>
        <taxon>Vertebrata</taxon>
        <taxon>Euteleostomi</taxon>
        <taxon>Actinopterygii</taxon>
        <taxon>Neopterygii</taxon>
        <taxon>Teleostei</taxon>
        <taxon>Anguilliformes</taxon>
        <taxon>Anguillidae</taxon>
        <taxon>Anguilla</taxon>
    </lineage>
</organism>
<feature type="chain" id="PRO_5013153219" evidence="1">
    <location>
        <begin position="16"/>
        <end position="61"/>
    </location>
</feature>
<evidence type="ECO:0000313" key="2">
    <source>
        <dbReference type="EMBL" id="JAH44167.1"/>
    </source>
</evidence>
<proteinExistence type="predicted"/>
<reference evidence="2" key="1">
    <citation type="submission" date="2014-11" db="EMBL/GenBank/DDBJ databases">
        <authorList>
            <person name="Amaro Gonzalez C."/>
        </authorList>
    </citation>
    <scope>NUCLEOTIDE SEQUENCE</scope>
</reference>
<dbReference type="AlphaFoldDB" id="A0A0E9SSC8"/>
<dbReference type="EMBL" id="GBXM01064410">
    <property type="protein sequence ID" value="JAH44167.1"/>
    <property type="molecule type" value="Transcribed_RNA"/>
</dbReference>